<dbReference type="InterPro" id="IPR038294">
    <property type="entry name" value="SLBP_RNA_bind_sf"/>
</dbReference>
<dbReference type="Ensembl" id="ENSEBUT00000019115.1">
    <property type="protein sequence ID" value="ENSEBUP00000018539.1"/>
    <property type="gene ID" value="ENSEBUG00000011573.1"/>
</dbReference>
<feature type="region of interest" description="Disordered" evidence="3">
    <location>
        <begin position="127"/>
        <end position="148"/>
    </location>
</feature>
<dbReference type="AlphaFoldDB" id="A0A8C4QRW3"/>
<feature type="domain" description="Histone RNA hairpin-binding protein RNA-binding" evidence="4">
    <location>
        <begin position="104"/>
        <end position="174"/>
    </location>
</feature>
<dbReference type="PANTHER" id="PTHR17408">
    <property type="entry name" value="HISTONE RNA HAIRPIN-BINDING PROTEIN"/>
    <property type="match status" value="1"/>
</dbReference>
<dbReference type="GO" id="GO:0071204">
    <property type="term" value="C:histone pre-mRNA 3'end processing complex"/>
    <property type="evidence" value="ECO:0007669"/>
    <property type="project" value="TreeGrafter"/>
</dbReference>
<dbReference type="Gene3D" id="1.10.8.1120">
    <property type="entry name" value="Histone RNA hairpin-binding protein RNA-binding domain"/>
    <property type="match status" value="1"/>
</dbReference>
<reference evidence="5" key="1">
    <citation type="submission" date="2025-08" db="UniProtKB">
        <authorList>
            <consortium name="Ensembl"/>
        </authorList>
    </citation>
    <scope>IDENTIFICATION</scope>
</reference>
<feature type="compositionally biased region" description="Polar residues" evidence="3">
    <location>
        <begin position="195"/>
        <end position="214"/>
    </location>
</feature>
<feature type="compositionally biased region" description="Basic residues" evidence="3">
    <location>
        <begin position="133"/>
        <end position="148"/>
    </location>
</feature>
<feature type="compositionally biased region" description="Basic and acidic residues" evidence="3">
    <location>
        <begin position="59"/>
        <end position="71"/>
    </location>
</feature>
<protein>
    <recommendedName>
        <fullName evidence="4">Histone RNA hairpin-binding protein RNA-binding domain-containing protein</fullName>
    </recommendedName>
</protein>
<dbReference type="InterPro" id="IPR029344">
    <property type="entry name" value="SLBP_RNA_bind"/>
</dbReference>
<evidence type="ECO:0000313" key="5">
    <source>
        <dbReference type="Ensembl" id="ENSEBUP00000018539.1"/>
    </source>
</evidence>
<dbReference type="GO" id="GO:0051028">
    <property type="term" value="P:mRNA transport"/>
    <property type="evidence" value="ECO:0007669"/>
    <property type="project" value="TreeGrafter"/>
</dbReference>
<evidence type="ECO:0000313" key="6">
    <source>
        <dbReference type="Proteomes" id="UP000694388"/>
    </source>
</evidence>
<evidence type="ECO:0000259" key="4">
    <source>
        <dbReference type="Pfam" id="PF15247"/>
    </source>
</evidence>
<keyword evidence="2" id="KW-0694">RNA-binding</keyword>
<organism evidence="5 6">
    <name type="scientific">Eptatretus burgeri</name>
    <name type="common">Inshore hagfish</name>
    <dbReference type="NCBI Taxonomy" id="7764"/>
    <lineage>
        <taxon>Eukaryota</taxon>
        <taxon>Metazoa</taxon>
        <taxon>Chordata</taxon>
        <taxon>Craniata</taxon>
        <taxon>Vertebrata</taxon>
        <taxon>Cyclostomata</taxon>
        <taxon>Myxini</taxon>
        <taxon>Myxiniformes</taxon>
        <taxon>Myxinidae</taxon>
        <taxon>Eptatretinae</taxon>
        <taxon>Eptatretus</taxon>
    </lineage>
</organism>
<dbReference type="InterPro" id="IPR026502">
    <property type="entry name" value="SLBP1/SLBP2"/>
</dbReference>
<dbReference type="GO" id="GO:0006398">
    <property type="term" value="P:mRNA 3'-end processing by stem-loop binding and cleavage"/>
    <property type="evidence" value="ECO:0007669"/>
    <property type="project" value="TreeGrafter"/>
</dbReference>
<name>A0A8C4QRW3_EPTBU</name>
<comment type="similarity">
    <text evidence="1">Belongs to the SLBP family.</text>
</comment>
<accession>A0A8C4QRW3</accession>
<dbReference type="GO" id="GO:0003729">
    <property type="term" value="F:mRNA binding"/>
    <property type="evidence" value="ECO:0007669"/>
    <property type="project" value="InterPro"/>
</dbReference>
<dbReference type="PANTHER" id="PTHR17408:SF7">
    <property type="entry name" value="HISTONE RNA HAIRPIN-BINDING PROTEIN"/>
    <property type="match status" value="1"/>
</dbReference>
<feature type="region of interest" description="Disordered" evidence="3">
    <location>
        <begin position="42"/>
        <end position="103"/>
    </location>
</feature>
<sequence length="234" mass="27516">MLEYRNEAEQGHCNDLAFRSPQRLSYCDRAQCYVTEYSGRRARQRSEAWRTPPNGSPRSCEERTNGLERKDRRLHSSFSPEAAKLQSVSNASQNWGDRVEKEEEKRLQIQQEAKKYKRRLHMQDTIPKNTKKEQRHLRQPHVHPRTPNKFRQFSRRSWDTQIRLWRRALHLWDPEPAPDDGMQPIELDLQDDELSVSSSGGSQPDNATSSQQVWEESPDEAVVDLKLTTFLKSF</sequence>
<feature type="region of interest" description="Disordered" evidence="3">
    <location>
        <begin position="172"/>
        <end position="218"/>
    </location>
</feature>
<proteinExistence type="inferred from homology"/>
<dbReference type="Proteomes" id="UP000694388">
    <property type="component" value="Unplaced"/>
</dbReference>
<feature type="compositionally biased region" description="Polar residues" evidence="3">
    <location>
        <begin position="86"/>
        <end position="95"/>
    </location>
</feature>
<dbReference type="Pfam" id="PF15247">
    <property type="entry name" value="SLBP_RNA_bind"/>
    <property type="match status" value="1"/>
</dbReference>
<keyword evidence="6" id="KW-1185">Reference proteome</keyword>
<evidence type="ECO:0000256" key="1">
    <source>
        <dbReference type="ARBA" id="ARBA00006151"/>
    </source>
</evidence>
<evidence type="ECO:0000256" key="3">
    <source>
        <dbReference type="SAM" id="MobiDB-lite"/>
    </source>
</evidence>
<evidence type="ECO:0000256" key="2">
    <source>
        <dbReference type="ARBA" id="ARBA00022884"/>
    </source>
</evidence>
<dbReference type="GO" id="GO:0005737">
    <property type="term" value="C:cytoplasm"/>
    <property type="evidence" value="ECO:0007669"/>
    <property type="project" value="TreeGrafter"/>
</dbReference>
<reference evidence="5" key="2">
    <citation type="submission" date="2025-09" db="UniProtKB">
        <authorList>
            <consortium name="Ensembl"/>
        </authorList>
    </citation>
    <scope>IDENTIFICATION</scope>
</reference>
<dbReference type="GO" id="GO:0071207">
    <property type="term" value="F:histone pre-mRNA stem-loop binding"/>
    <property type="evidence" value="ECO:0007669"/>
    <property type="project" value="TreeGrafter"/>
</dbReference>